<sequence>MHPREIQVKSDDKGVELEEKKFNHSVALEEKKLYHGIKLEEKMWDQTRGEELAHSFSKEILTPLNKNQALDSLSVDSLNTIQFPGFPNLYPRLALDEIVGKRSFNVLDTVTFCGQSNRKNIILQIQGQSLDIENTLDFQVLQIGDSPSILNVVHKELID</sequence>
<comment type="caution">
    <text evidence="1">The sequence shown here is derived from an EMBL/GenBank/DDBJ whole genome shotgun (WGS) entry which is preliminary data.</text>
</comment>
<proteinExistence type="predicted"/>
<keyword evidence="2" id="KW-1185">Reference proteome</keyword>
<evidence type="ECO:0000313" key="1">
    <source>
        <dbReference type="EMBL" id="KNZ46979.1"/>
    </source>
</evidence>
<protein>
    <submittedName>
        <fullName evidence="1">Uncharacterized protein</fullName>
    </submittedName>
</protein>
<dbReference type="Proteomes" id="UP000037035">
    <property type="component" value="Unassembled WGS sequence"/>
</dbReference>
<dbReference type="AlphaFoldDB" id="A0A0L6UEK8"/>
<evidence type="ECO:0000313" key="2">
    <source>
        <dbReference type="Proteomes" id="UP000037035"/>
    </source>
</evidence>
<accession>A0A0L6UEK8</accession>
<name>A0A0L6UEK8_9BASI</name>
<organism evidence="1 2">
    <name type="scientific">Puccinia sorghi</name>
    <dbReference type="NCBI Taxonomy" id="27349"/>
    <lineage>
        <taxon>Eukaryota</taxon>
        <taxon>Fungi</taxon>
        <taxon>Dikarya</taxon>
        <taxon>Basidiomycota</taxon>
        <taxon>Pucciniomycotina</taxon>
        <taxon>Pucciniomycetes</taxon>
        <taxon>Pucciniales</taxon>
        <taxon>Pucciniaceae</taxon>
        <taxon>Puccinia</taxon>
    </lineage>
</organism>
<gene>
    <name evidence="1" type="ORF">VP01_677g2</name>
</gene>
<dbReference type="VEuPathDB" id="FungiDB:VP01_677g2"/>
<dbReference type="EMBL" id="LAVV01012139">
    <property type="protein sequence ID" value="KNZ46979.1"/>
    <property type="molecule type" value="Genomic_DNA"/>
</dbReference>
<reference evidence="1 2" key="1">
    <citation type="submission" date="2015-08" db="EMBL/GenBank/DDBJ databases">
        <title>Next Generation Sequencing and Analysis of the Genome of Puccinia sorghi L Schw, the Causal Agent of Maize Common Rust.</title>
        <authorList>
            <person name="Rochi L."/>
            <person name="Burguener G."/>
            <person name="Darino M."/>
            <person name="Turjanski A."/>
            <person name="Kreff E."/>
            <person name="Dieguez M.J."/>
            <person name="Sacco F."/>
        </authorList>
    </citation>
    <scope>NUCLEOTIDE SEQUENCE [LARGE SCALE GENOMIC DNA]</scope>
    <source>
        <strain evidence="1 2">RO10H11247</strain>
    </source>
</reference>